<name>A0A2N1MFS7_9GLOM</name>
<reference evidence="1 2" key="1">
    <citation type="submission" date="2016-04" db="EMBL/GenBank/DDBJ databases">
        <title>Genome analyses suggest a sexual origin of heterokaryosis in a supposedly ancient asexual fungus.</title>
        <authorList>
            <person name="Ropars J."/>
            <person name="Sedzielewska K."/>
            <person name="Noel J."/>
            <person name="Charron P."/>
            <person name="Farinelli L."/>
            <person name="Marton T."/>
            <person name="Kruger M."/>
            <person name="Pelin A."/>
            <person name="Brachmann A."/>
            <person name="Corradi N."/>
        </authorList>
    </citation>
    <scope>NUCLEOTIDE SEQUENCE [LARGE SCALE GENOMIC DNA]</scope>
    <source>
        <strain evidence="1 2">C2</strain>
    </source>
</reference>
<accession>A0A2N1MFS7</accession>
<evidence type="ECO:0000313" key="2">
    <source>
        <dbReference type="Proteomes" id="UP000233469"/>
    </source>
</evidence>
<dbReference type="VEuPathDB" id="FungiDB:RhiirA1_521457"/>
<gene>
    <name evidence="1" type="ORF">RhiirC2_669742</name>
</gene>
<evidence type="ECO:0000313" key="1">
    <source>
        <dbReference type="EMBL" id="PKK60419.1"/>
    </source>
</evidence>
<protein>
    <submittedName>
        <fullName evidence="1">Uncharacterized protein</fullName>
    </submittedName>
</protein>
<dbReference type="EMBL" id="LLXL01002594">
    <property type="protein sequence ID" value="PKK60419.1"/>
    <property type="molecule type" value="Genomic_DNA"/>
</dbReference>
<reference evidence="1 2" key="2">
    <citation type="submission" date="2017-10" db="EMBL/GenBank/DDBJ databases">
        <title>Extensive intraspecific genome diversity in a model arbuscular mycorrhizal fungus.</title>
        <authorList>
            <person name="Chen E.C.H."/>
            <person name="Morin E."/>
            <person name="Baudet D."/>
            <person name="Noel J."/>
            <person name="Ndikumana S."/>
            <person name="Charron P."/>
            <person name="St-Onge C."/>
            <person name="Giorgi J."/>
            <person name="Grigoriev I.V."/>
            <person name="Roux C."/>
            <person name="Martin F.M."/>
            <person name="Corradi N."/>
        </authorList>
    </citation>
    <scope>NUCLEOTIDE SEQUENCE [LARGE SCALE GENOMIC DNA]</scope>
    <source>
        <strain evidence="1 2">C2</strain>
    </source>
</reference>
<comment type="caution">
    <text evidence="1">The sequence shown here is derived from an EMBL/GenBank/DDBJ whole genome shotgun (WGS) entry which is preliminary data.</text>
</comment>
<dbReference type="Proteomes" id="UP000233469">
    <property type="component" value="Unassembled WGS sequence"/>
</dbReference>
<organism evidence="1 2">
    <name type="scientific">Rhizophagus irregularis</name>
    <dbReference type="NCBI Taxonomy" id="588596"/>
    <lineage>
        <taxon>Eukaryota</taxon>
        <taxon>Fungi</taxon>
        <taxon>Fungi incertae sedis</taxon>
        <taxon>Mucoromycota</taxon>
        <taxon>Glomeromycotina</taxon>
        <taxon>Glomeromycetes</taxon>
        <taxon>Glomerales</taxon>
        <taxon>Glomeraceae</taxon>
        <taxon>Rhizophagus</taxon>
    </lineage>
</organism>
<proteinExistence type="predicted"/>
<dbReference type="AlphaFoldDB" id="A0A2N1MFS7"/>
<sequence length="84" mass="9869">AYQNLFEDLFNCIERDTGETFSFYHIHGKGLECIIADQHKGQALGMLKIYIMSLGQYLSSKYPHLAPVEHLQYIYKLCQVHYKR</sequence>
<feature type="non-terminal residue" evidence="1">
    <location>
        <position position="1"/>
    </location>
</feature>